<dbReference type="RefSeq" id="WP_279241919.1">
    <property type="nucleotide sequence ID" value="NZ_CP036501.1"/>
</dbReference>
<dbReference type="NCBIfam" id="NF008763">
    <property type="entry name" value="PRK11798.1-2"/>
    <property type="match status" value="1"/>
</dbReference>
<evidence type="ECO:0000313" key="2">
    <source>
        <dbReference type="EMBL" id="UZP75432.1"/>
    </source>
</evidence>
<dbReference type="PANTHER" id="PTHR37486">
    <property type="entry name" value="STRINGENT STARVATION PROTEIN B"/>
    <property type="match status" value="1"/>
</dbReference>
<dbReference type="InterPro" id="IPR036760">
    <property type="entry name" value="SspB-like_sf"/>
</dbReference>
<name>A0ABY6Q822_9GAMM</name>
<keyword evidence="3" id="KW-1185">Reference proteome</keyword>
<evidence type="ECO:0000313" key="3">
    <source>
        <dbReference type="Proteomes" id="UP001317963"/>
    </source>
</evidence>
<dbReference type="Proteomes" id="UP001317963">
    <property type="component" value="Chromosome"/>
</dbReference>
<organism evidence="2 3">
    <name type="scientific">Candidatus Paraluminiphilus aquimaris</name>
    <dbReference type="NCBI Taxonomy" id="2518994"/>
    <lineage>
        <taxon>Bacteria</taxon>
        <taxon>Pseudomonadati</taxon>
        <taxon>Pseudomonadota</taxon>
        <taxon>Gammaproteobacteria</taxon>
        <taxon>Cellvibrionales</taxon>
        <taxon>Halieaceae</taxon>
        <taxon>Candidatus Paraluminiphilus</taxon>
    </lineage>
</organism>
<feature type="region of interest" description="Disordered" evidence="1">
    <location>
        <begin position="97"/>
        <end position="130"/>
    </location>
</feature>
<dbReference type="GO" id="GO:0008233">
    <property type="term" value="F:peptidase activity"/>
    <property type="evidence" value="ECO:0007669"/>
    <property type="project" value="UniProtKB-KW"/>
</dbReference>
<dbReference type="PIRSF" id="PIRSF005276">
    <property type="entry name" value="SspB"/>
    <property type="match status" value="1"/>
</dbReference>
<reference evidence="2 3" key="1">
    <citation type="submission" date="2019-02" db="EMBL/GenBank/DDBJ databases">
        <title>Halieaceae_genomes.</title>
        <authorList>
            <person name="Li S.-H."/>
        </authorList>
    </citation>
    <scope>NUCLEOTIDE SEQUENCE [LARGE SCALE GENOMIC DNA]</scope>
    <source>
        <strain evidence="2 3">JH123</strain>
    </source>
</reference>
<keyword evidence="2" id="KW-0645">Protease</keyword>
<dbReference type="GO" id="GO:0006508">
    <property type="term" value="P:proteolysis"/>
    <property type="evidence" value="ECO:0007669"/>
    <property type="project" value="UniProtKB-KW"/>
</dbReference>
<dbReference type="SUPFAM" id="SSF101738">
    <property type="entry name" value="SspB-like"/>
    <property type="match status" value="1"/>
</dbReference>
<sequence>MTPSKPYVVRAIYDWIVDNNCTPHVLVDADVEGVVVPVDYVNEGQIVLNISPTAVVSLHLGNDVIAFSGRFGGVPMEVFLPLASVLGIYARENGQGMIFDDDNEADDRTPPEPDPISPAPGNKPSLKLVK</sequence>
<dbReference type="EMBL" id="CP036501">
    <property type="protein sequence ID" value="UZP75432.1"/>
    <property type="molecule type" value="Genomic_DNA"/>
</dbReference>
<dbReference type="NCBIfam" id="NF008769">
    <property type="entry name" value="PRK11798.2-5"/>
    <property type="match status" value="1"/>
</dbReference>
<accession>A0ABY6Q822</accession>
<dbReference type="Gene3D" id="2.30.30.220">
    <property type="entry name" value="SspB-like"/>
    <property type="match status" value="1"/>
</dbReference>
<gene>
    <name evidence="2" type="ORF">E0F26_12095</name>
</gene>
<dbReference type="PANTHER" id="PTHR37486:SF1">
    <property type="entry name" value="STRINGENT STARVATION PROTEIN B"/>
    <property type="match status" value="1"/>
</dbReference>
<dbReference type="Pfam" id="PF04386">
    <property type="entry name" value="SspB"/>
    <property type="match status" value="1"/>
</dbReference>
<proteinExistence type="predicted"/>
<evidence type="ECO:0000256" key="1">
    <source>
        <dbReference type="SAM" id="MobiDB-lite"/>
    </source>
</evidence>
<protein>
    <submittedName>
        <fullName evidence="2">ClpXP protease specificity-enhancing factor</fullName>
    </submittedName>
</protein>
<dbReference type="InterPro" id="IPR007481">
    <property type="entry name" value="SspB"/>
</dbReference>
<keyword evidence="2" id="KW-0378">Hydrolase</keyword>